<dbReference type="NCBIfam" id="TIGR04056">
    <property type="entry name" value="OMP_RagA_SusC"/>
    <property type="match status" value="1"/>
</dbReference>
<dbReference type="InterPro" id="IPR023997">
    <property type="entry name" value="TonB-dep_OMP_SusC/RagA_CS"/>
</dbReference>
<dbReference type="Gene3D" id="2.40.170.20">
    <property type="entry name" value="TonB-dependent receptor, beta-barrel domain"/>
    <property type="match status" value="1"/>
</dbReference>
<dbReference type="PROSITE" id="PS52016">
    <property type="entry name" value="TONB_DEPENDENT_REC_3"/>
    <property type="match status" value="1"/>
</dbReference>
<evidence type="ECO:0000256" key="8">
    <source>
        <dbReference type="PROSITE-ProRule" id="PRU01360"/>
    </source>
</evidence>
<feature type="domain" description="TonB-dependent receptor-like beta-barrel" evidence="10">
    <location>
        <begin position="417"/>
        <end position="958"/>
    </location>
</feature>
<evidence type="ECO:0000313" key="13">
    <source>
        <dbReference type="Proteomes" id="UP000490922"/>
    </source>
</evidence>
<dbReference type="OrthoDB" id="9768177at2"/>
<evidence type="ECO:0000256" key="4">
    <source>
        <dbReference type="ARBA" id="ARBA00022692"/>
    </source>
</evidence>
<evidence type="ECO:0000256" key="6">
    <source>
        <dbReference type="ARBA" id="ARBA00023136"/>
    </source>
</evidence>
<dbReference type="AlphaFoldDB" id="A0A7J5AJY6"/>
<name>A0A7J5AJY6_9FLAO</name>
<evidence type="ECO:0000259" key="10">
    <source>
        <dbReference type="Pfam" id="PF00593"/>
    </source>
</evidence>
<accession>A0A7J5AJY6</accession>
<dbReference type="InterPro" id="IPR037066">
    <property type="entry name" value="Plug_dom_sf"/>
</dbReference>
<proteinExistence type="inferred from homology"/>
<keyword evidence="6 8" id="KW-0472">Membrane</keyword>
<dbReference type="Proteomes" id="UP000490922">
    <property type="component" value="Unassembled WGS sequence"/>
</dbReference>
<dbReference type="InterPro" id="IPR023996">
    <property type="entry name" value="TonB-dep_OMP_SusC/RagA"/>
</dbReference>
<dbReference type="InterPro" id="IPR036942">
    <property type="entry name" value="Beta-barrel_TonB_sf"/>
</dbReference>
<dbReference type="SUPFAM" id="SSF49464">
    <property type="entry name" value="Carboxypeptidase regulatory domain-like"/>
    <property type="match status" value="1"/>
</dbReference>
<keyword evidence="4 8" id="KW-0812">Transmembrane</keyword>
<keyword evidence="7 8" id="KW-0998">Cell outer membrane</keyword>
<dbReference type="EMBL" id="WAEM01000001">
    <property type="protein sequence ID" value="KAB1157922.1"/>
    <property type="molecule type" value="Genomic_DNA"/>
</dbReference>
<evidence type="ECO:0000256" key="1">
    <source>
        <dbReference type="ARBA" id="ARBA00004571"/>
    </source>
</evidence>
<dbReference type="InterPro" id="IPR000531">
    <property type="entry name" value="Beta-barrel_TonB"/>
</dbReference>
<dbReference type="SUPFAM" id="SSF56935">
    <property type="entry name" value="Porins"/>
    <property type="match status" value="1"/>
</dbReference>
<comment type="subcellular location">
    <subcellularLocation>
        <location evidence="1 8">Cell outer membrane</location>
        <topology evidence="1 8">Multi-pass membrane protein</topology>
    </subcellularLocation>
</comment>
<dbReference type="InterPro" id="IPR008969">
    <property type="entry name" value="CarboxyPept-like_regulatory"/>
</dbReference>
<dbReference type="RefSeq" id="WP_151106115.1">
    <property type="nucleotide sequence ID" value="NZ_WAEM01000001.1"/>
</dbReference>
<keyword evidence="5 9" id="KW-0798">TonB box</keyword>
<dbReference type="GO" id="GO:0009279">
    <property type="term" value="C:cell outer membrane"/>
    <property type="evidence" value="ECO:0007669"/>
    <property type="project" value="UniProtKB-SubCell"/>
</dbReference>
<comment type="similarity">
    <text evidence="8 9">Belongs to the TonB-dependent receptor family.</text>
</comment>
<gene>
    <name evidence="12" type="ORF">F6464_02215</name>
</gene>
<dbReference type="Gene3D" id="2.170.130.10">
    <property type="entry name" value="TonB-dependent receptor, plug domain"/>
    <property type="match status" value="1"/>
</dbReference>
<keyword evidence="13" id="KW-1185">Reference proteome</keyword>
<dbReference type="InterPro" id="IPR012910">
    <property type="entry name" value="Plug_dom"/>
</dbReference>
<dbReference type="InterPro" id="IPR039426">
    <property type="entry name" value="TonB-dep_rcpt-like"/>
</dbReference>
<dbReference type="NCBIfam" id="TIGR04057">
    <property type="entry name" value="SusC_RagA_signa"/>
    <property type="match status" value="1"/>
</dbReference>
<dbReference type="Pfam" id="PF13715">
    <property type="entry name" value="CarbopepD_reg_2"/>
    <property type="match status" value="1"/>
</dbReference>
<protein>
    <submittedName>
        <fullName evidence="12">SusC/RagA family TonB-linked outer membrane protein</fullName>
    </submittedName>
</protein>
<evidence type="ECO:0000259" key="11">
    <source>
        <dbReference type="Pfam" id="PF07715"/>
    </source>
</evidence>
<organism evidence="12 13">
    <name type="scientific">Flavobacterium luteum</name>
    <dbReference type="NCBI Taxonomy" id="2026654"/>
    <lineage>
        <taxon>Bacteria</taxon>
        <taxon>Pseudomonadati</taxon>
        <taxon>Bacteroidota</taxon>
        <taxon>Flavobacteriia</taxon>
        <taxon>Flavobacteriales</taxon>
        <taxon>Flavobacteriaceae</taxon>
        <taxon>Flavobacterium</taxon>
    </lineage>
</organism>
<feature type="domain" description="TonB-dependent receptor plug" evidence="11">
    <location>
        <begin position="116"/>
        <end position="219"/>
    </location>
</feature>
<evidence type="ECO:0000256" key="7">
    <source>
        <dbReference type="ARBA" id="ARBA00023237"/>
    </source>
</evidence>
<evidence type="ECO:0000313" key="12">
    <source>
        <dbReference type="EMBL" id="KAB1157922.1"/>
    </source>
</evidence>
<evidence type="ECO:0000256" key="5">
    <source>
        <dbReference type="ARBA" id="ARBA00023077"/>
    </source>
</evidence>
<comment type="caution">
    <text evidence="12">The sequence shown here is derived from an EMBL/GenBank/DDBJ whole genome shotgun (WGS) entry which is preliminary data.</text>
</comment>
<keyword evidence="2 8" id="KW-0813">Transport</keyword>
<evidence type="ECO:0000256" key="3">
    <source>
        <dbReference type="ARBA" id="ARBA00022452"/>
    </source>
</evidence>
<dbReference type="Pfam" id="PF07715">
    <property type="entry name" value="Plug"/>
    <property type="match status" value="1"/>
</dbReference>
<reference evidence="12 13" key="1">
    <citation type="submission" date="2019-09" db="EMBL/GenBank/DDBJ databases">
        <title>Flavobacterium sp. nov., isolated from glacier ice.</title>
        <authorList>
            <person name="Liu Q."/>
        </authorList>
    </citation>
    <scope>NUCLEOTIDE SEQUENCE [LARGE SCALE GENOMIC DNA]</scope>
    <source>
        <strain evidence="12 13">NBRC 112527</strain>
    </source>
</reference>
<evidence type="ECO:0000256" key="2">
    <source>
        <dbReference type="ARBA" id="ARBA00022448"/>
    </source>
</evidence>
<evidence type="ECO:0000256" key="9">
    <source>
        <dbReference type="RuleBase" id="RU003357"/>
    </source>
</evidence>
<keyword evidence="3 8" id="KW-1134">Transmembrane beta strand</keyword>
<sequence>MNMKNYIHFIVFLITTIFFSQINAQEAKGKVIDNDGLPIPSVNVVNQNSKSSTATDLDGSFSISAKVGDKLKFSMVGFETITLLASTSFLNVTLLEVSKILDEVVVVGYGTKKKGAITGSVSQIKSADILKNPGQSAIQSIQGKAAGVNIVTNDEPGANPTIVIRGLGTILGARSPLYVIDGVESTSLNGLSANDIASFDILKDASSLAIYGQKGANGVVIVTTKKGKKGKVTISYDAFYGQKDILKKVKMADSYRYAYYNNTALGSSSFYNFNQPVNTNWLDEITRKGEVTNNAISISGANDMISYYLGVSNYTEKGILLGTEFKRNNIVNKNEYKFSEKFKVTQFVSLSIADNTPKPLSAFTNAYKQSPIVPVRYANGRFGAPLVNPLTGLNDITGQVMNNVGNPVAQLFNTYEKNKNVTLFGSLGAELKLINNLKFNTNFGATADWGKGYTFTPNRELYLTQNPSLNADDYAIQRPKDPINTLQQRRSDSYIWNWDNFLTYKKDFGLHNLTVVAGMSRTTSNNGEVLNGTRLNVPEQTNYWYLDISNQNNIIAPGSVVSNNHSNPRVSIAYFTRLEYEYNNKYLLSGSIRREGISVFQGDKKWGVFPAISAGWIVSNENFLKDVKIINSLKIRAGYGEVGNGNGPSFNNITFSNIQYPFGINPVSQPGNYVRNAVDPNLTWETMKEFDFGLDFTILNNHLTGTIDYYNRKADDIILPLSIPKVLSEENVFINSGVVTNKGLEFTVRYDNKIGDNFNYYVGGNFSTNKNEVSEITSPYFRNLPGSGNTNNGEYTKLVKLGAPLGSFYVFELLGYNSDGEPIFNEMVDGIAGLNDNDRINAGSYIPTYTYGINIGMNYKNFDFSVDTYGVGGNKIYNGKKAQRFVGENVESAVLDNFWTPSTPNALNPKPFNAVPRPSTYYIEDGSYLRINNITLGYTVPKIMNTIDKVRIYITATNPFIFTNYSGFSPEISGSDNGNPLQGAGIELDAYPTNKSLLFGVNASF</sequence>
<dbReference type="Pfam" id="PF00593">
    <property type="entry name" value="TonB_dep_Rec_b-barrel"/>
    <property type="match status" value="1"/>
</dbReference>